<accession>A0A1W2C5S8</accession>
<feature type="domain" description="HTH asnC-type" evidence="5">
    <location>
        <begin position="29"/>
        <end position="90"/>
    </location>
</feature>
<dbReference type="Pfam" id="PF01037">
    <property type="entry name" value="AsnC_trans_reg"/>
    <property type="match status" value="1"/>
</dbReference>
<evidence type="ECO:0000256" key="3">
    <source>
        <dbReference type="ARBA" id="ARBA00023159"/>
    </source>
</evidence>
<gene>
    <name evidence="6" type="ORF">SAMN06295998_10647</name>
</gene>
<evidence type="ECO:0000256" key="2">
    <source>
        <dbReference type="ARBA" id="ARBA00023125"/>
    </source>
</evidence>
<keyword evidence="1" id="KW-0805">Transcription regulation</keyword>
<dbReference type="GO" id="GO:0006355">
    <property type="term" value="P:regulation of DNA-templated transcription"/>
    <property type="evidence" value="ECO:0007669"/>
    <property type="project" value="UniProtKB-ARBA"/>
</dbReference>
<protein>
    <submittedName>
        <fullName evidence="6">Transcriptional regulator, AsnC family</fullName>
    </submittedName>
</protein>
<dbReference type="SMART" id="SM00344">
    <property type="entry name" value="HTH_ASNC"/>
    <property type="match status" value="1"/>
</dbReference>
<dbReference type="Proteomes" id="UP000192330">
    <property type="component" value="Unassembled WGS sequence"/>
</dbReference>
<keyword evidence="7" id="KW-1185">Reference proteome</keyword>
<dbReference type="GO" id="GO:0006524">
    <property type="term" value="P:alanine catabolic process"/>
    <property type="evidence" value="ECO:0007669"/>
    <property type="project" value="TreeGrafter"/>
</dbReference>
<dbReference type="PROSITE" id="PS50956">
    <property type="entry name" value="HTH_ASNC_2"/>
    <property type="match status" value="1"/>
</dbReference>
<dbReference type="InterPro" id="IPR036390">
    <property type="entry name" value="WH_DNA-bd_sf"/>
</dbReference>
<dbReference type="CDD" id="cd00090">
    <property type="entry name" value="HTH_ARSR"/>
    <property type="match status" value="1"/>
</dbReference>
<dbReference type="Pfam" id="PF13412">
    <property type="entry name" value="HTH_24"/>
    <property type="match status" value="1"/>
</dbReference>
<evidence type="ECO:0000259" key="5">
    <source>
        <dbReference type="PROSITE" id="PS50956"/>
    </source>
</evidence>
<dbReference type="Gene3D" id="1.10.10.10">
    <property type="entry name" value="Winged helix-like DNA-binding domain superfamily/Winged helix DNA-binding domain"/>
    <property type="match status" value="1"/>
</dbReference>
<dbReference type="AlphaFoldDB" id="A0A1W2C5S8"/>
<dbReference type="InterPro" id="IPR019887">
    <property type="entry name" value="Tscrpt_reg_AsnC/Lrp_C"/>
</dbReference>
<evidence type="ECO:0000256" key="1">
    <source>
        <dbReference type="ARBA" id="ARBA00023015"/>
    </source>
</evidence>
<name>A0A1W2C5S8_9RHOB</name>
<dbReference type="InterPro" id="IPR011991">
    <property type="entry name" value="ArsR-like_HTH"/>
</dbReference>
<dbReference type="InterPro" id="IPR011008">
    <property type="entry name" value="Dimeric_a/b-barrel"/>
</dbReference>
<dbReference type="GO" id="GO:0043201">
    <property type="term" value="P:response to L-leucine"/>
    <property type="evidence" value="ECO:0007669"/>
    <property type="project" value="TreeGrafter"/>
</dbReference>
<dbReference type="SUPFAM" id="SSF46785">
    <property type="entry name" value="Winged helix' DNA-binding domain"/>
    <property type="match status" value="1"/>
</dbReference>
<dbReference type="SUPFAM" id="SSF54909">
    <property type="entry name" value="Dimeric alpha+beta barrel"/>
    <property type="match status" value="1"/>
</dbReference>
<reference evidence="6 7" key="1">
    <citation type="submission" date="2017-04" db="EMBL/GenBank/DDBJ databases">
        <authorList>
            <person name="Afonso C.L."/>
            <person name="Miller P.J."/>
            <person name="Scott M.A."/>
            <person name="Spackman E."/>
            <person name="Goraichik I."/>
            <person name="Dimitrov K.M."/>
            <person name="Suarez D.L."/>
            <person name="Swayne D.E."/>
        </authorList>
    </citation>
    <scope>NUCLEOTIDE SEQUENCE [LARGE SCALE GENOMIC DNA]</scope>
    <source>
        <strain evidence="6 7">CGMCC 1.12644</strain>
    </source>
</reference>
<evidence type="ECO:0000313" key="7">
    <source>
        <dbReference type="Proteomes" id="UP000192330"/>
    </source>
</evidence>
<dbReference type="STRING" id="1387277.SAMN06295998_10647"/>
<keyword evidence="3" id="KW-0010">Activator</keyword>
<evidence type="ECO:0000313" key="6">
    <source>
        <dbReference type="EMBL" id="SMC80466.1"/>
    </source>
</evidence>
<dbReference type="GO" id="GO:0005829">
    <property type="term" value="C:cytosol"/>
    <property type="evidence" value="ECO:0007669"/>
    <property type="project" value="TreeGrafter"/>
</dbReference>
<dbReference type="GO" id="GO:0043565">
    <property type="term" value="F:sequence-specific DNA binding"/>
    <property type="evidence" value="ECO:0007669"/>
    <property type="project" value="InterPro"/>
</dbReference>
<dbReference type="PANTHER" id="PTHR30154">
    <property type="entry name" value="LEUCINE-RESPONSIVE REGULATORY PROTEIN"/>
    <property type="match status" value="1"/>
</dbReference>
<dbReference type="PRINTS" id="PR00033">
    <property type="entry name" value="HTHASNC"/>
</dbReference>
<dbReference type="InterPro" id="IPR036388">
    <property type="entry name" value="WH-like_DNA-bd_sf"/>
</dbReference>
<organism evidence="6 7">
    <name type="scientific">Primorskyibacter flagellatus</name>
    <dbReference type="NCBI Taxonomy" id="1387277"/>
    <lineage>
        <taxon>Bacteria</taxon>
        <taxon>Pseudomonadati</taxon>
        <taxon>Pseudomonadota</taxon>
        <taxon>Alphaproteobacteria</taxon>
        <taxon>Rhodobacterales</taxon>
        <taxon>Roseobacteraceae</taxon>
        <taxon>Primorskyibacter</taxon>
    </lineage>
</organism>
<sequence length="175" mass="19339">MRALIARSSRNYVAFCKNYALFMQFMKELDEIDRRILRALTEDGRISNLDLSARAGLSPSACLRRVTALERAGVISGYRAVLNPEAMGTGFIAYVTVGLGQHTKAAQQAFERAISRSPEVRECHNITGSVEYLLRIEAADLAAYKHFHTEVLGTLPQVAAITSYVVMGSPKDERS</sequence>
<dbReference type="Gene3D" id="3.30.70.920">
    <property type="match status" value="1"/>
</dbReference>
<dbReference type="PANTHER" id="PTHR30154:SF0">
    <property type="entry name" value="LEUCINE-RESPONSIVE REGULATORY PROTEIN"/>
    <property type="match status" value="1"/>
</dbReference>
<dbReference type="InterPro" id="IPR000485">
    <property type="entry name" value="AsnC-type_HTH_dom"/>
</dbReference>
<dbReference type="EMBL" id="FWYD01000006">
    <property type="protein sequence ID" value="SMC80466.1"/>
    <property type="molecule type" value="Genomic_DNA"/>
</dbReference>
<keyword evidence="4" id="KW-0804">Transcription</keyword>
<evidence type="ECO:0000256" key="4">
    <source>
        <dbReference type="ARBA" id="ARBA00023163"/>
    </source>
</evidence>
<keyword evidence="2" id="KW-0238">DNA-binding</keyword>
<proteinExistence type="predicted"/>
<dbReference type="InterPro" id="IPR019888">
    <property type="entry name" value="Tscrpt_reg_AsnC-like"/>
</dbReference>